<dbReference type="AlphaFoldDB" id="A0A1G7E4F7"/>
<reference evidence="2" key="1">
    <citation type="submission" date="2016-10" db="EMBL/GenBank/DDBJ databases">
        <authorList>
            <person name="Varghese N."/>
        </authorList>
    </citation>
    <scope>NUCLEOTIDE SEQUENCE [LARGE SCALE GENOMIC DNA]</scope>
    <source>
        <strain evidence="2">DSM 20639</strain>
    </source>
</reference>
<keyword evidence="2" id="KW-1185">Reference proteome</keyword>
<evidence type="ECO:0000313" key="1">
    <source>
        <dbReference type="EMBL" id="SDE58618.1"/>
    </source>
</evidence>
<name>A0A1G7E4F7_9ACTO</name>
<dbReference type="EMBL" id="FNAU01000015">
    <property type="protein sequence ID" value="SDE58618.1"/>
    <property type="molecule type" value="Genomic_DNA"/>
</dbReference>
<gene>
    <name evidence="1" type="ORF">SAMN05421878_1151</name>
</gene>
<evidence type="ECO:0000313" key="2">
    <source>
        <dbReference type="Proteomes" id="UP000182744"/>
    </source>
</evidence>
<sequence>MFEQDDAVNLGRWSDPSCLPAVSTHWVDGDVSFAGLAPRMVATLVNLQVAP</sequence>
<proteinExistence type="predicted"/>
<accession>A0A1G7E4F7</accession>
<organism evidence="1 2">
    <name type="scientific">Actinobaculum suis</name>
    <dbReference type="NCBI Taxonomy" id="1657"/>
    <lineage>
        <taxon>Bacteria</taxon>
        <taxon>Bacillati</taxon>
        <taxon>Actinomycetota</taxon>
        <taxon>Actinomycetes</taxon>
        <taxon>Actinomycetales</taxon>
        <taxon>Actinomycetaceae</taxon>
        <taxon>Actinobaculum</taxon>
    </lineage>
</organism>
<dbReference type="Proteomes" id="UP000182744">
    <property type="component" value="Unassembled WGS sequence"/>
</dbReference>
<protein>
    <submittedName>
        <fullName evidence="1">Uncharacterized protein</fullName>
    </submittedName>
</protein>